<accession>A0A965LKK5</accession>
<comment type="caution">
    <text evidence="2">The sequence shown here is derived from an EMBL/GenBank/DDBJ whole genome shotgun (WGS) entry which is preliminary data.</text>
</comment>
<reference evidence="2" key="1">
    <citation type="submission" date="2018-10" db="EMBL/GenBank/DDBJ databases">
        <title>Iterative Subtractive Binning of Freshwater Chronoseries Metagenomes Recovers Nearly Complete Genomes from over Four Hundred Novel Species.</title>
        <authorList>
            <person name="Rodriguez-R L.M."/>
            <person name="Tsementzi D."/>
            <person name="Luo C."/>
            <person name="Konstantinidis K.T."/>
        </authorList>
    </citation>
    <scope>NUCLEOTIDE SEQUENCE</scope>
    <source>
        <strain evidence="2">WB5_2A_028</strain>
    </source>
</reference>
<gene>
    <name evidence="2" type="ORF">EBT44_02615</name>
</gene>
<dbReference type="Pfam" id="PF01593">
    <property type="entry name" value="Amino_oxidase"/>
    <property type="match status" value="1"/>
</dbReference>
<dbReference type="SUPFAM" id="SSF51905">
    <property type="entry name" value="FAD/NAD(P)-binding domain"/>
    <property type="match status" value="1"/>
</dbReference>
<organism evidence="2 3">
    <name type="scientific">Candidatus Fonsibacter lacus</name>
    <dbReference type="NCBI Taxonomy" id="2576439"/>
    <lineage>
        <taxon>Bacteria</taxon>
        <taxon>Pseudomonadati</taxon>
        <taxon>Pseudomonadota</taxon>
        <taxon>Alphaproteobacteria</taxon>
        <taxon>Candidatus Pelagibacterales</taxon>
        <taxon>Candidatus Pelagibacterales incertae sedis</taxon>
        <taxon>Candidatus Fonsibacter</taxon>
    </lineage>
</organism>
<dbReference type="InterPro" id="IPR036188">
    <property type="entry name" value="FAD/NAD-bd_sf"/>
</dbReference>
<dbReference type="InterPro" id="IPR002937">
    <property type="entry name" value="Amino_oxidase"/>
</dbReference>
<dbReference type="AlphaFoldDB" id="A0A965LKK5"/>
<sequence>MILVVGGGLTGLRAALTIQESGQQVHVVEAQQYAGGRLSSQLIDGFTIDRGFQVINPGYSEFQSLDIRTYFHPISAGAVAKIGNDSLFFGDPRREIRSLIHSLPRITQEPRPFFGLLRAVLLSKVHNGESSDQFLRRIGVNGEIYSALIEPFLRGVFLAPLTEVDARFAQRVLRSLYRRVPGLPDGGVQALVQELQHRVKSLQTGEKVEKISRSGRGFTVKTTNATFSARKVIVATDYTQAKSFSHSLPEVSFARSTAWYFTLEKQLPQQHQLRVAALGSGPVVTAIDIAAVVPSYSPDGRGLLSVTTLEESSESEVRAHLRGIYGEQIDGELLTRMDIENALPIIPPGG</sequence>
<evidence type="ECO:0000313" key="3">
    <source>
        <dbReference type="Proteomes" id="UP000740727"/>
    </source>
</evidence>
<name>A0A965LKK5_9PROT</name>
<dbReference type="Gene3D" id="3.50.50.60">
    <property type="entry name" value="FAD/NAD(P)-binding domain"/>
    <property type="match status" value="1"/>
</dbReference>
<proteinExistence type="predicted"/>
<evidence type="ECO:0000259" key="1">
    <source>
        <dbReference type="Pfam" id="PF01593"/>
    </source>
</evidence>
<dbReference type="PANTHER" id="PTHR42841">
    <property type="entry name" value="AMINE OXIDASE"/>
    <property type="match status" value="1"/>
</dbReference>
<dbReference type="Proteomes" id="UP000740727">
    <property type="component" value="Unassembled WGS sequence"/>
</dbReference>
<feature type="non-terminal residue" evidence="2">
    <location>
        <position position="350"/>
    </location>
</feature>
<dbReference type="GO" id="GO:0016491">
    <property type="term" value="F:oxidoreductase activity"/>
    <property type="evidence" value="ECO:0007669"/>
    <property type="project" value="InterPro"/>
</dbReference>
<feature type="domain" description="Amine oxidase" evidence="1">
    <location>
        <begin position="9"/>
        <end position="322"/>
    </location>
</feature>
<dbReference type="EMBL" id="RFXN01000020">
    <property type="protein sequence ID" value="NBR93728.1"/>
    <property type="molecule type" value="Genomic_DNA"/>
</dbReference>
<evidence type="ECO:0000313" key="2">
    <source>
        <dbReference type="EMBL" id="NBR93728.1"/>
    </source>
</evidence>
<protein>
    <submittedName>
        <fullName evidence="2">FAD-dependent oxidoreductase</fullName>
    </submittedName>
</protein>